<dbReference type="Gene3D" id="1.20.120.840">
    <property type="entry name" value="SusD-like, tetratrico peptide repeats domain"/>
    <property type="match status" value="1"/>
</dbReference>
<dbReference type="SUPFAM" id="SSF48452">
    <property type="entry name" value="TPR-like"/>
    <property type="match status" value="1"/>
</dbReference>
<evidence type="ECO:0000313" key="3">
    <source>
        <dbReference type="Proteomes" id="UP000294848"/>
    </source>
</evidence>
<dbReference type="Pfam" id="PF12771">
    <property type="entry name" value="SusD-like_2"/>
    <property type="match status" value="1"/>
</dbReference>
<dbReference type="Proteomes" id="UP000294848">
    <property type="component" value="Unassembled WGS sequence"/>
</dbReference>
<reference evidence="2 3" key="1">
    <citation type="submission" date="2019-03" db="EMBL/GenBank/DDBJ databases">
        <title>Freshwater and sediment microbial communities from various areas in North America, analyzing microbe dynamics in response to fracking.</title>
        <authorList>
            <person name="Lamendella R."/>
        </authorList>
    </citation>
    <scope>NUCLEOTIDE SEQUENCE [LARGE SCALE GENOMIC DNA]</scope>
    <source>
        <strain evidence="2 3">114D</strain>
    </source>
</reference>
<dbReference type="RefSeq" id="WP_133464879.1">
    <property type="nucleotide sequence ID" value="NZ_SNWI01000004.1"/>
</dbReference>
<name>A0A4R6H3I5_9BACT</name>
<keyword evidence="1" id="KW-0732">Signal</keyword>
<feature type="signal peptide" evidence="1">
    <location>
        <begin position="1"/>
        <end position="21"/>
    </location>
</feature>
<dbReference type="Gene3D" id="1.25.40.390">
    <property type="match status" value="2"/>
</dbReference>
<accession>A0A4R6H3I5</accession>
<dbReference type="CDD" id="cd08977">
    <property type="entry name" value="SusD"/>
    <property type="match status" value="1"/>
</dbReference>
<evidence type="ECO:0000256" key="1">
    <source>
        <dbReference type="SAM" id="SignalP"/>
    </source>
</evidence>
<comment type="caution">
    <text evidence="2">The sequence shown here is derived from an EMBL/GenBank/DDBJ whole genome shotgun (WGS) entry which is preliminary data.</text>
</comment>
<proteinExistence type="predicted"/>
<organism evidence="2 3">
    <name type="scientific">Sunxiuqinia elliptica</name>
    <dbReference type="NCBI Taxonomy" id="655355"/>
    <lineage>
        <taxon>Bacteria</taxon>
        <taxon>Pseudomonadati</taxon>
        <taxon>Bacteroidota</taxon>
        <taxon>Bacteroidia</taxon>
        <taxon>Marinilabiliales</taxon>
        <taxon>Prolixibacteraceae</taxon>
        <taxon>Sunxiuqinia</taxon>
    </lineage>
</organism>
<evidence type="ECO:0000313" key="2">
    <source>
        <dbReference type="EMBL" id="TDO02620.1"/>
    </source>
</evidence>
<feature type="chain" id="PRO_5020893942" evidence="1">
    <location>
        <begin position="22"/>
        <end position="482"/>
    </location>
</feature>
<sequence>MKRYINKLIIACCAITFFACSEDTMDDINKNVNDPTDVASSLIISDVMTSSAFSVTGSDLAFYSSCYVEHNVGIYNQMYNAEIRSNEPSSSTTYNNSWGAIYQNLLNLKTIIDKCSEEGSENGNFHTLGIAQTLMAYNLAILTDVMGDVPYTEALQPGVIFTPTLDSQESIYTEIFNLLDAATANMAKETTFPVLGKQDFLYAGDAASIDNWIKFANGLKARYTMRLSHLSPNYDQVITYANASFTSASEECKYLYNGTTTKSPFQTFFDDRDYFGASQSLHDKLTARNDPRDTIFFQPYPEKEEIVFAPNGSPDQAQGVYGISAISSLTAPTFLMSYHEVEFLKAEAYARQDKMDEAKAALKNGITAAFAKGNIGLTAEDAATYYEDEVLPKLTTKTETLKEIMIQKYLAFFEEESVEAYNDIRRMKAMGENFIQLDNSLKYPLRFTYGSDDVTTNENVRNAYGDGSYVYTENVWWAGGSR</sequence>
<dbReference type="InterPro" id="IPR041662">
    <property type="entry name" value="SusD-like_2"/>
</dbReference>
<dbReference type="AlphaFoldDB" id="A0A4R6H3I5"/>
<protein>
    <submittedName>
        <fullName evidence="2">SusD/RagB-like outer membrane lipoprotein</fullName>
    </submittedName>
</protein>
<dbReference type="OrthoDB" id="1109828at2"/>
<dbReference type="EMBL" id="SNWI01000004">
    <property type="protein sequence ID" value="TDO02620.1"/>
    <property type="molecule type" value="Genomic_DNA"/>
</dbReference>
<keyword evidence="2" id="KW-0449">Lipoprotein</keyword>
<dbReference type="PROSITE" id="PS51257">
    <property type="entry name" value="PROKAR_LIPOPROTEIN"/>
    <property type="match status" value="1"/>
</dbReference>
<gene>
    <name evidence="2" type="ORF">DET52_10485</name>
</gene>
<dbReference type="InterPro" id="IPR011990">
    <property type="entry name" value="TPR-like_helical_dom_sf"/>
</dbReference>